<feature type="region of interest" description="Disordered" evidence="1">
    <location>
        <begin position="61"/>
        <end position="109"/>
    </location>
</feature>
<evidence type="ECO:0000313" key="3">
    <source>
        <dbReference type="Proteomes" id="UP000694044"/>
    </source>
</evidence>
<evidence type="ECO:0000313" key="2">
    <source>
        <dbReference type="EMBL" id="KAG7393362.1"/>
    </source>
</evidence>
<feature type="region of interest" description="Disordered" evidence="1">
    <location>
        <begin position="241"/>
        <end position="289"/>
    </location>
</feature>
<dbReference type="EMBL" id="JAGDFM010000004">
    <property type="protein sequence ID" value="KAG7393362.1"/>
    <property type="molecule type" value="Genomic_DNA"/>
</dbReference>
<keyword evidence="3" id="KW-1185">Reference proteome</keyword>
<protein>
    <submittedName>
        <fullName evidence="2">Uncharacterized protein</fullName>
    </submittedName>
</protein>
<evidence type="ECO:0000256" key="1">
    <source>
        <dbReference type="SAM" id="MobiDB-lite"/>
    </source>
</evidence>
<reference evidence="2" key="1">
    <citation type="submission" date="2021-02" db="EMBL/GenBank/DDBJ databases">
        <authorList>
            <person name="Palmer J.M."/>
        </authorList>
    </citation>
    <scope>NUCLEOTIDE SEQUENCE</scope>
    <source>
        <strain evidence="2">SCRP734</strain>
    </source>
</reference>
<gene>
    <name evidence="2" type="ORF">PHYPSEUDO_009566</name>
</gene>
<feature type="compositionally biased region" description="Basic and acidic residues" evidence="1">
    <location>
        <begin position="76"/>
        <end position="88"/>
    </location>
</feature>
<dbReference type="AlphaFoldDB" id="A0A8T1WGU6"/>
<comment type="caution">
    <text evidence="2">The sequence shown here is derived from an EMBL/GenBank/DDBJ whole genome shotgun (WGS) entry which is preliminary data.</text>
</comment>
<feature type="compositionally biased region" description="Basic residues" evidence="1">
    <location>
        <begin position="64"/>
        <end position="75"/>
    </location>
</feature>
<sequence>MRWVGQPVYKLVVARDGRETQIRGHVMTYCPSSARYVLLYADGSSDGVPVDEIGDHVPLLRQLPAKRRSSKKRRAENRSEERAHECHEPTPPPMKRPKPQNDDKLAATGAAAPSRVCDIRVAVARFVRGSLWELTAALNVSDDKQRALLTTLDNRNEQPLAALERYVGEGGLDALIETLRACGEDGRGEAEAKEHCHSEKRDAKGKCVPRRAAIASRTISPCDQHLRELLSGSCSSVFSPKPVLPKEHHAPCKREPDARKSQHSDSRRPKKAPALHKTEADAPPAWTPVLVDLTNDVSEEEEDEEEINATPHSARRRLHFGLNSTVLFDTRESVDVFRLQMRRARHERAKVPKQNPEIWKSTLKACTRGQNKARSVDPWTM</sequence>
<proteinExistence type="predicted"/>
<organism evidence="2 3">
    <name type="scientific">Phytophthora pseudosyringae</name>
    <dbReference type="NCBI Taxonomy" id="221518"/>
    <lineage>
        <taxon>Eukaryota</taxon>
        <taxon>Sar</taxon>
        <taxon>Stramenopiles</taxon>
        <taxon>Oomycota</taxon>
        <taxon>Peronosporomycetes</taxon>
        <taxon>Peronosporales</taxon>
        <taxon>Peronosporaceae</taxon>
        <taxon>Phytophthora</taxon>
    </lineage>
</organism>
<dbReference type="OrthoDB" id="129558at2759"/>
<dbReference type="Proteomes" id="UP000694044">
    <property type="component" value="Unassembled WGS sequence"/>
</dbReference>
<accession>A0A8T1WGU6</accession>
<name>A0A8T1WGU6_9STRA</name>
<feature type="compositionally biased region" description="Basic and acidic residues" evidence="1">
    <location>
        <begin position="244"/>
        <end position="267"/>
    </location>
</feature>